<proteinExistence type="predicted"/>
<accession>A0A7Z0B8H2</accession>
<keyword evidence="3" id="KW-1185">Reference proteome</keyword>
<dbReference type="PROSITE" id="PS50943">
    <property type="entry name" value="HTH_CROC1"/>
    <property type="match status" value="1"/>
</dbReference>
<dbReference type="InterPro" id="IPR010982">
    <property type="entry name" value="Lambda_DNA-bd_dom_sf"/>
</dbReference>
<reference evidence="2 3" key="1">
    <citation type="submission" date="2020-07" db="EMBL/GenBank/DDBJ databases">
        <title>Exploring microbial biodiversity for novel pathways involved in the catabolism of aromatic compounds derived from lignin.</title>
        <authorList>
            <person name="Elkins J."/>
        </authorList>
    </citation>
    <scope>NUCLEOTIDE SEQUENCE [LARGE SCALE GENOMIC DNA]</scope>
    <source>
        <strain evidence="2 3">H2C3C</strain>
    </source>
</reference>
<dbReference type="EMBL" id="JACCAS010000001">
    <property type="protein sequence ID" value="NYH23825.1"/>
    <property type="molecule type" value="Genomic_DNA"/>
</dbReference>
<organism evidence="2 3">
    <name type="scientific">Paraburkholderia bryophila</name>
    <dbReference type="NCBI Taxonomy" id="420952"/>
    <lineage>
        <taxon>Bacteria</taxon>
        <taxon>Pseudomonadati</taxon>
        <taxon>Pseudomonadota</taxon>
        <taxon>Betaproteobacteria</taxon>
        <taxon>Burkholderiales</taxon>
        <taxon>Burkholderiaceae</taxon>
        <taxon>Paraburkholderia</taxon>
    </lineage>
</organism>
<comment type="caution">
    <text evidence="2">The sequence shown here is derived from an EMBL/GenBank/DDBJ whole genome shotgun (WGS) entry which is preliminary data.</text>
</comment>
<dbReference type="Pfam" id="PF01381">
    <property type="entry name" value="HTH_3"/>
    <property type="match status" value="1"/>
</dbReference>
<gene>
    <name evidence="2" type="ORF">GGD40_003304</name>
</gene>
<evidence type="ECO:0000259" key="1">
    <source>
        <dbReference type="PROSITE" id="PS50943"/>
    </source>
</evidence>
<dbReference type="SUPFAM" id="SSF47413">
    <property type="entry name" value="lambda repressor-like DNA-binding domains"/>
    <property type="match status" value="1"/>
</dbReference>
<protein>
    <submittedName>
        <fullName evidence="2">Transcriptional regulator with XRE-family HTH domain</fullName>
    </submittedName>
</protein>
<evidence type="ECO:0000313" key="2">
    <source>
        <dbReference type="EMBL" id="NYH23825.1"/>
    </source>
</evidence>
<dbReference type="Gene3D" id="1.10.260.40">
    <property type="entry name" value="lambda repressor-like DNA-binding domains"/>
    <property type="match status" value="1"/>
</dbReference>
<name>A0A7Z0B8H2_9BURK</name>
<sequence>MNQMDVAHRLGCSRAFVSQLERGLKAPGPKLLDRLSIALGLPVRESVQLSEMAALSRGSIPIPSSMPLSVRRKIFHLCRVDRAPSTEDWTKLEDCLAALLTDSNDAA</sequence>
<feature type="domain" description="HTH cro/C1-type" evidence="1">
    <location>
        <begin position="1"/>
        <end position="46"/>
    </location>
</feature>
<dbReference type="CDD" id="cd00093">
    <property type="entry name" value="HTH_XRE"/>
    <property type="match status" value="1"/>
</dbReference>
<dbReference type="InterPro" id="IPR001387">
    <property type="entry name" value="Cro/C1-type_HTH"/>
</dbReference>
<dbReference type="AlphaFoldDB" id="A0A7Z0B8H2"/>
<evidence type="ECO:0000313" key="3">
    <source>
        <dbReference type="Proteomes" id="UP000540929"/>
    </source>
</evidence>
<dbReference type="Proteomes" id="UP000540929">
    <property type="component" value="Unassembled WGS sequence"/>
</dbReference>
<dbReference type="GO" id="GO:0003677">
    <property type="term" value="F:DNA binding"/>
    <property type="evidence" value="ECO:0007669"/>
    <property type="project" value="InterPro"/>
</dbReference>